<dbReference type="OrthoDB" id="200037at2"/>
<gene>
    <name evidence="1" type="ORF">SAMN05421829_10888</name>
</gene>
<organism evidence="1 2">
    <name type="scientific">Aromatoleum tolulyticum</name>
    <dbReference type="NCBI Taxonomy" id="34027"/>
    <lineage>
        <taxon>Bacteria</taxon>
        <taxon>Pseudomonadati</taxon>
        <taxon>Pseudomonadota</taxon>
        <taxon>Betaproteobacteria</taxon>
        <taxon>Rhodocyclales</taxon>
        <taxon>Rhodocyclaceae</taxon>
        <taxon>Aromatoleum</taxon>
    </lineage>
</organism>
<dbReference type="Pfam" id="PF11142">
    <property type="entry name" value="DUF2917"/>
    <property type="match status" value="1"/>
</dbReference>
<protein>
    <recommendedName>
        <fullName evidence="3">DUF2917 domain-containing protein</fullName>
    </recommendedName>
</protein>
<evidence type="ECO:0000313" key="2">
    <source>
        <dbReference type="Proteomes" id="UP000186819"/>
    </source>
</evidence>
<keyword evidence="2" id="KW-1185">Reference proteome</keyword>
<dbReference type="RefSeq" id="WP_076602589.1">
    <property type="nucleotide sequence ID" value="NZ_FTMD01000008.1"/>
</dbReference>
<name>A0A1N6WV68_9RHOO</name>
<dbReference type="AlphaFoldDB" id="A0A1N6WV68"/>
<dbReference type="InterPro" id="IPR021317">
    <property type="entry name" value="DUF2917"/>
</dbReference>
<proteinExistence type="predicted"/>
<dbReference type="EMBL" id="FTMD01000008">
    <property type="protein sequence ID" value="SIQ94004.1"/>
    <property type="molecule type" value="Genomic_DNA"/>
</dbReference>
<dbReference type="Proteomes" id="UP000186819">
    <property type="component" value="Unassembled WGS sequence"/>
</dbReference>
<sequence length="117" mass="13053">MEAKYARPEWNLQAGGILSINDASDWEVSLESGHAWLTLEGYSQDKWLGAGDRFRVPGDGRMVIEADRDSRIRLEPPPASALQRFLTRIESGTRRFARTVASVTVYSAERISCGPAR</sequence>
<accession>A0A1N6WV68</accession>
<evidence type="ECO:0000313" key="1">
    <source>
        <dbReference type="EMBL" id="SIQ94004.1"/>
    </source>
</evidence>
<evidence type="ECO:0008006" key="3">
    <source>
        <dbReference type="Google" id="ProtNLM"/>
    </source>
</evidence>
<reference evidence="2" key="1">
    <citation type="submission" date="2017-01" db="EMBL/GenBank/DDBJ databases">
        <authorList>
            <person name="Varghese N."/>
            <person name="Submissions S."/>
        </authorList>
    </citation>
    <scope>NUCLEOTIDE SEQUENCE [LARGE SCALE GENOMIC DNA]</scope>
    <source>
        <strain evidence="2">ATCC 51758</strain>
    </source>
</reference>